<evidence type="ECO:0000313" key="2">
    <source>
        <dbReference type="Proteomes" id="UP001497480"/>
    </source>
</evidence>
<keyword evidence="2" id="KW-1185">Reference proteome</keyword>
<dbReference type="Proteomes" id="UP001497480">
    <property type="component" value="Unassembled WGS sequence"/>
</dbReference>
<organism evidence="1 2">
    <name type="scientific">Lupinus luteus</name>
    <name type="common">European yellow lupine</name>
    <dbReference type="NCBI Taxonomy" id="3873"/>
    <lineage>
        <taxon>Eukaryota</taxon>
        <taxon>Viridiplantae</taxon>
        <taxon>Streptophyta</taxon>
        <taxon>Embryophyta</taxon>
        <taxon>Tracheophyta</taxon>
        <taxon>Spermatophyta</taxon>
        <taxon>Magnoliopsida</taxon>
        <taxon>eudicotyledons</taxon>
        <taxon>Gunneridae</taxon>
        <taxon>Pentapetalae</taxon>
        <taxon>rosids</taxon>
        <taxon>fabids</taxon>
        <taxon>Fabales</taxon>
        <taxon>Fabaceae</taxon>
        <taxon>Papilionoideae</taxon>
        <taxon>50 kb inversion clade</taxon>
        <taxon>genistoids sensu lato</taxon>
        <taxon>core genistoids</taxon>
        <taxon>Genisteae</taxon>
        <taxon>Lupinus</taxon>
    </lineage>
</organism>
<sequence length="129" mass="14599">MASQLVSAVRRHRLMHCATSNKERGSFCSQLSHRQSYEYHRIEDHSAIQVEGNFNKNNNMGCEKGANKRIGRQQVQMLQTLGFSYLTSSFIYIITKVKALYNGFLGDGASESIETPMTETYFSVPVIPN</sequence>
<dbReference type="EMBL" id="CAXHTB010000010">
    <property type="protein sequence ID" value="CAL0314227.1"/>
    <property type="molecule type" value="Genomic_DNA"/>
</dbReference>
<proteinExistence type="predicted"/>
<protein>
    <submittedName>
        <fullName evidence="1">Uncharacterized protein</fullName>
    </submittedName>
</protein>
<accession>A0AAV1WYK3</accession>
<name>A0AAV1WYK3_LUPLU</name>
<evidence type="ECO:0000313" key="1">
    <source>
        <dbReference type="EMBL" id="CAL0314227.1"/>
    </source>
</evidence>
<gene>
    <name evidence="1" type="ORF">LLUT_LOCUS15287</name>
</gene>
<dbReference type="AlphaFoldDB" id="A0AAV1WYK3"/>
<comment type="caution">
    <text evidence="1">The sequence shown here is derived from an EMBL/GenBank/DDBJ whole genome shotgun (WGS) entry which is preliminary data.</text>
</comment>
<reference evidence="1 2" key="1">
    <citation type="submission" date="2024-03" db="EMBL/GenBank/DDBJ databases">
        <authorList>
            <person name="Martinez-Hernandez J."/>
        </authorList>
    </citation>
    <scope>NUCLEOTIDE SEQUENCE [LARGE SCALE GENOMIC DNA]</scope>
</reference>